<protein>
    <recommendedName>
        <fullName evidence="2 5">Cell shape-determining protein MreC</fullName>
    </recommendedName>
    <alternativeName>
        <fullName evidence="4 5">Cell shape protein MreC</fullName>
    </alternativeName>
</protein>
<dbReference type="GO" id="GO:0005886">
    <property type="term" value="C:plasma membrane"/>
    <property type="evidence" value="ECO:0007669"/>
    <property type="project" value="TreeGrafter"/>
</dbReference>
<name>A0A543NKG5_9ACTN</name>
<organism evidence="9 10">
    <name type="scientific">Haloactinospora alba</name>
    <dbReference type="NCBI Taxonomy" id="405555"/>
    <lineage>
        <taxon>Bacteria</taxon>
        <taxon>Bacillati</taxon>
        <taxon>Actinomycetota</taxon>
        <taxon>Actinomycetes</taxon>
        <taxon>Streptosporangiales</taxon>
        <taxon>Nocardiopsidaceae</taxon>
        <taxon>Haloactinospora</taxon>
    </lineage>
</organism>
<dbReference type="InterPro" id="IPR042177">
    <property type="entry name" value="Cell/Rod_1"/>
</dbReference>
<accession>A0A543NKG5</accession>
<dbReference type="OrthoDB" id="5196068at2"/>
<dbReference type="Gene3D" id="2.40.10.350">
    <property type="entry name" value="Rod shape-determining protein MreC, domain 2"/>
    <property type="match status" value="1"/>
</dbReference>
<dbReference type="Gene3D" id="2.40.10.340">
    <property type="entry name" value="Rod shape-determining protein MreC, domain 1"/>
    <property type="match status" value="1"/>
</dbReference>
<evidence type="ECO:0000313" key="9">
    <source>
        <dbReference type="EMBL" id="TQN32355.1"/>
    </source>
</evidence>
<dbReference type="PIRSF" id="PIRSF038471">
    <property type="entry name" value="MreC"/>
    <property type="match status" value="1"/>
</dbReference>
<feature type="region of interest" description="Disordered" evidence="7">
    <location>
        <begin position="276"/>
        <end position="314"/>
    </location>
</feature>
<evidence type="ECO:0000256" key="7">
    <source>
        <dbReference type="SAM" id="MobiDB-lite"/>
    </source>
</evidence>
<evidence type="ECO:0000256" key="1">
    <source>
        <dbReference type="ARBA" id="ARBA00009369"/>
    </source>
</evidence>
<evidence type="ECO:0000256" key="5">
    <source>
        <dbReference type="PIRNR" id="PIRNR038471"/>
    </source>
</evidence>
<dbReference type="GO" id="GO:0008360">
    <property type="term" value="P:regulation of cell shape"/>
    <property type="evidence" value="ECO:0007669"/>
    <property type="project" value="UniProtKB-KW"/>
</dbReference>
<dbReference type="AlphaFoldDB" id="A0A543NKG5"/>
<feature type="compositionally biased region" description="Basic and acidic residues" evidence="7">
    <location>
        <begin position="300"/>
        <end position="314"/>
    </location>
</feature>
<evidence type="ECO:0000256" key="4">
    <source>
        <dbReference type="ARBA" id="ARBA00032089"/>
    </source>
</evidence>
<evidence type="ECO:0000313" key="10">
    <source>
        <dbReference type="Proteomes" id="UP000317422"/>
    </source>
</evidence>
<evidence type="ECO:0000256" key="2">
    <source>
        <dbReference type="ARBA" id="ARBA00013855"/>
    </source>
</evidence>
<keyword evidence="3 5" id="KW-0133">Cell shape</keyword>
<dbReference type="PANTHER" id="PTHR34138">
    <property type="entry name" value="CELL SHAPE-DETERMINING PROTEIN MREC"/>
    <property type="match status" value="1"/>
</dbReference>
<gene>
    <name evidence="9" type="ORF">FHX37_2309</name>
</gene>
<keyword evidence="6" id="KW-0175">Coiled coil</keyword>
<comment type="caution">
    <text evidence="9">The sequence shown here is derived from an EMBL/GenBank/DDBJ whole genome shotgun (WGS) entry which is preliminary data.</text>
</comment>
<evidence type="ECO:0000259" key="8">
    <source>
        <dbReference type="Pfam" id="PF04085"/>
    </source>
</evidence>
<comment type="similarity">
    <text evidence="1 5">Belongs to the MreC family.</text>
</comment>
<evidence type="ECO:0000256" key="3">
    <source>
        <dbReference type="ARBA" id="ARBA00022960"/>
    </source>
</evidence>
<dbReference type="InterPro" id="IPR042175">
    <property type="entry name" value="Cell/Rod_MreC_2"/>
</dbReference>
<dbReference type="PANTHER" id="PTHR34138:SF1">
    <property type="entry name" value="CELL SHAPE-DETERMINING PROTEIN MREC"/>
    <property type="match status" value="1"/>
</dbReference>
<feature type="domain" description="Rod shape-determining protein MreC beta-barrel core" evidence="8">
    <location>
        <begin position="126"/>
        <end position="276"/>
    </location>
</feature>
<reference evidence="9 10" key="1">
    <citation type="submission" date="2019-06" db="EMBL/GenBank/DDBJ databases">
        <title>Sequencing the genomes of 1000 actinobacteria strains.</title>
        <authorList>
            <person name="Klenk H.-P."/>
        </authorList>
    </citation>
    <scope>NUCLEOTIDE SEQUENCE [LARGE SCALE GENOMIC DNA]</scope>
    <source>
        <strain evidence="9 10">DSM 45015</strain>
    </source>
</reference>
<dbReference type="InterPro" id="IPR007221">
    <property type="entry name" value="MreC"/>
</dbReference>
<sequence>MRGGASRRRLVLGVLLAVSVALLVLDSREGNDPVTSGARAAGDMAFHPISAGVSAVAAPIDDSYRALRAAPAASERIDELERENKKLRSRLEARDRDDEQAGELDELLRLSGMGGYEIVPAHTVTRMSSSGEAEVVTLDVGKRDGVRADMTVVNGDGLVGRVSRAQAHTSTVMLVTDGSSAVGARMEDSSEIGAIDGQARAVDGSGALTFTLMDTKARMHEGDRIVTLGSHENRPYVPGVPIGTIAEVEETSDALQRTARVAPAADLSTLDVVGVVVAGPEEDPRDSVLPPDPRDEDEADAARHPTGETGGGEH</sequence>
<comment type="function">
    <text evidence="5">Involved in formation and maintenance of cell shape.</text>
</comment>
<dbReference type="Proteomes" id="UP000317422">
    <property type="component" value="Unassembled WGS sequence"/>
</dbReference>
<evidence type="ECO:0000256" key="6">
    <source>
        <dbReference type="SAM" id="Coils"/>
    </source>
</evidence>
<dbReference type="EMBL" id="VFQC01000001">
    <property type="protein sequence ID" value="TQN32355.1"/>
    <property type="molecule type" value="Genomic_DNA"/>
</dbReference>
<dbReference type="Pfam" id="PF04085">
    <property type="entry name" value="MreC"/>
    <property type="match status" value="1"/>
</dbReference>
<dbReference type="InterPro" id="IPR055342">
    <property type="entry name" value="MreC_beta-barrel_core"/>
</dbReference>
<proteinExistence type="inferred from homology"/>
<feature type="coiled-coil region" evidence="6">
    <location>
        <begin position="70"/>
        <end position="97"/>
    </location>
</feature>
<keyword evidence="10" id="KW-1185">Reference proteome</keyword>
<dbReference type="RefSeq" id="WP_141923868.1">
    <property type="nucleotide sequence ID" value="NZ_VFQC01000001.1"/>
</dbReference>